<name>A0ABT5HI68_9CAUL</name>
<organism evidence="2 3">
    <name type="scientific">Asticcacaulis machinosus</name>
    <dbReference type="NCBI Taxonomy" id="2984211"/>
    <lineage>
        <taxon>Bacteria</taxon>
        <taxon>Pseudomonadati</taxon>
        <taxon>Pseudomonadota</taxon>
        <taxon>Alphaproteobacteria</taxon>
        <taxon>Caulobacterales</taxon>
        <taxon>Caulobacteraceae</taxon>
        <taxon>Asticcacaulis</taxon>
    </lineage>
</organism>
<evidence type="ECO:0000313" key="2">
    <source>
        <dbReference type="EMBL" id="MDC7675897.1"/>
    </source>
</evidence>
<keyword evidence="2" id="KW-0238">DNA-binding</keyword>
<keyword evidence="3" id="KW-1185">Reference proteome</keyword>
<dbReference type="Proteomes" id="UP001218579">
    <property type="component" value="Unassembled WGS sequence"/>
</dbReference>
<sequence>MSYRHQLEQLYEAVTGRGPADMRLFKLSRGNVLTPKRRLNIYADGYSERLRAAIATDYPALLAFMGADAFEAVVKACVEATPSCHWDLNLYPIGLPELMPPGPARDLATLEAAIAAVFWAADSAPLTPADLTGIDEAAFAQMGFMLRTASRLLHFETSPNKYLTAHRAGDSALMGAGPEYLLIVRHDHEVHRHALESLEYDVLTRLSQGKNLTEAITTEAAAERLPHWLGRWLTRGFFNQS</sequence>
<comment type="caution">
    <text evidence="2">The sequence shown here is derived from an EMBL/GenBank/DDBJ whole genome shotgun (WGS) entry which is preliminary data.</text>
</comment>
<evidence type="ECO:0000259" key="1">
    <source>
        <dbReference type="Pfam" id="PF09836"/>
    </source>
</evidence>
<dbReference type="RefSeq" id="WP_272744214.1">
    <property type="nucleotide sequence ID" value="NZ_JAQQKV010000001.1"/>
</dbReference>
<protein>
    <submittedName>
        <fullName evidence="2">DNA-binding domain-containing protein</fullName>
    </submittedName>
</protein>
<evidence type="ECO:0000313" key="3">
    <source>
        <dbReference type="Proteomes" id="UP001218579"/>
    </source>
</evidence>
<dbReference type="EMBL" id="JAQQKV010000001">
    <property type="protein sequence ID" value="MDC7675897.1"/>
    <property type="molecule type" value="Genomic_DNA"/>
</dbReference>
<proteinExistence type="predicted"/>
<dbReference type="Pfam" id="PF09836">
    <property type="entry name" value="DUF2063"/>
    <property type="match status" value="1"/>
</dbReference>
<reference evidence="2 3" key="1">
    <citation type="submission" date="2023-01" db="EMBL/GenBank/DDBJ databases">
        <title>Novel species of the genus Asticcacaulis isolated from rivers.</title>
        <authorList>
            <person name="Lu H."/>
        </authorList>
    </citation>
    <scope>NUCLEOTIDE SEQUENCE [LARGE SCALE GENOMIC DNA]</scope>
    <source>
        <strain evidence="2 3">LKC15W</strain>
    </source>
</reference>
<dbReference type="InterPro" id="IPR018640">
    <property type="entry name" value="DUF2063"/>
</dbReference>
<accession>A0ABT5HI68</accession>
<feature type="domain" description="Putative DNA-binding" evidence="1">
    <location>
        <begin position="31"/>
        <end position="97"/>
    </location>
</feature>
<gene>
    <name evidence="2" type="ORF">PQU98_07145</name>
</gene>
<dbReference type="GO" id="GO:0003677">
    <property type="term" value="F:DNA binding"/>
    <property type="evidence" value="ECO:0007669"/>
    <property type="project" value="UniProtKB-KW"/>
</dbReference>